<dbReference type="InterPro" id="IPR051475">
    <property type="entry name" value="Diverse_Ion_Transporter"/>
</dbReference>
<dbReference type="PANTHER" id="PTHR43568:SF1">
    <property type="entry name" value="P PROTEIN"/>
    <property type="match status" value="1"/>
</dbReference>
<dbReference type="RefSeq" id="WP_057822251.1">
    <property type="nucleotide sequence ID" value="NZ_AZEC01000018.1"/>
</dbReference>
<evidence type="ECO:0000256" key="3">
    <source>
        <dbReference type="ARBA" id="ARBA00022692"/>
    </source>
</evidence>
<feature type="transmembrane region" description="Helical" evidence="6">
    <location>
        <begin position="12"/>
        <end position="27"/>
    </location>
</feature>
<feature type="transmembrane region" description="Helical" evidence="6">
    <location>
        <begin position="239"/>
        <end position="261"/>
    </location>
</feature>
<comment type="caution">
    <text evidence="8">The sequence shown here is derived from an EMBL/GenBank/DDBJ whole genome shotgun (WGS) entry which is preliminary data.</text>
</comment>
<feature type="transmembrane region" description="Helical" evidence="6">
    <location>
        <begin position="273"/>
        <end position="298"/>
    </location>
</feature>
<evidence type="ECO:0000256" key="4">
    <source>
        <dbReference type="ARBA" id="ARBA00022989"/>
    </source>
</evidence>
<gene>
    <name evidence="8" type="ORF">FD09_GL001112</name>
</gene>
<name>A0A0R1MXM2_9LACO</name>
<evidence type="ECO:0000313" key="8">
    <source>
        <dbReference type="EMBL" id="KRL08859.1"/>
    </source>
</evidence>
<dbReference type="InterPro" id="IPR004680">
    <property type="entry name" value="Cit_transptr-like_dom"/>
</dbReference>
<evidence type="ECO:0000256" key="2">
    <source>
        <dbReference type="ARBA" id="ARBA00022448"/>
    </source>
</evidence>
<keyword evidence="5 6" id="KW-0472">Membrane</keyword>
<evidence type="ECO:0000259" key="7">
    <source>
        <dbReference type="Pfam" id="PF03600"/>
    </source>
</evidence>
<dbReference type="Pfam" id="PF03600">
    <property type="entry name" value="CitMHS"/>
    <property type="match status" value="1"/>
</dbReference>
<dbReference type="Proteomes" id="UP000051330">
    <property type="component" value="Unassembled WGS sequence"/>
</dbReference>
<sequence>MGVLKRIASDRVLQITAVIACFSLFLARPRLADIHFSTLWSVLGMLTLIQVFEYLHVLDMAAYHLTSHAKDSRQLTWLFMALAFFSGMFLTNDITVLTLVPLYLRIARKHTLPQVLPVSLIGMTANLGSAATPFGNPHNIFLVSHFVVAPLTFFRWSIPLALVSILFLFALSMFVRPHPVPTIPVMDIRIAPRPFIFALSVALLIFLGVFKIVPPYVGTIAAILLALGVEPHIMGHVDYALVLTFVLFFIVVSNISQVNLISTVLSNLEGDHLSVYLSALGVSQFISNVPTTILLARFTGHAQALIYGSNLGGLGTLVASMANLLTFKQYCAESNGNPRRFLVGFLSVNSFALVVMGSIGWVLLNLVV</sequence>
<comment type="subcellular location">
    <subcellularLocation>
        <location evidence="1">Membrane</location>
        <topology evidence="1">Multi-pass membrane protein</topology>
    </subcellularLocation>
</comment>
<evidence type="ECO:0000313" key="9">
    <source>
        <dbReference type="Proteomes" id="UP000051330"/>
    </source>
</evidence>
<dbReference type="PANTHER" id="PTHR43568">
    <property type="entry name" value="P PROTEIN"/>
    <property type="match status" value="1"/>
</dbReference>
<feature type="transmembrane region" description="Helical" evidence="6">
    <location>
        <begin position="154"/>
        <end position="175"/>
    </location>
</feature>
<evidence type="ECO:0000256" key="6">
    <source>
        <dbReference type="SAM" id="Phobius"/>
    </source>
</evidence>
<dbReference type="GO" id="GO:0055085">
    <property type="term" value="P:transmembrane transport"/>
    <property type="evidence" value="ECO:0007669"/>
    <property type="project" value="InterPro"/>
</dbReference>
<dbReference type="EMBL" id="AZEC01000018">
    <property type="protein sequence ID" value="KRL08859.1"/>
    <property type="molecule type" value="Genomic_DNA"/>
</dbReference>
<feature type="transmembrane region" description="Helical" evidence="6">
    <location>
        <begin position="39"/>
        <end position="57"/>
    </location>
</feature>
<dbReference type="OrthoDB" id="3177666at2"/>
<dbReference type="GO" id="GO:0016020">
    <property type="term" value="C:membrane"/>
    <property type="evidence" value="ECO:0007669"/>
    <property type="project" value="UniProtKB-SubCell"/>
</dbReference>
<keyword evidence="9" id="KW-1185">Reference proteome</keyword>
<keyword evidence="2" id="KW-0813">Transport</keyword>
<feature type="transmembrane region" description="Helical" evidence="6">
    <location>
        <begin position="341"/>
        <end position="364"/>
    </location>
</feature>
<feature type="transmembrane region" description="Helical" evidence="6">
    <location>
        <begin position="304"/>
        <end position="325"/>
    </location>
</feature>
<reference evidence="8 9" key="1">
    <citation type="journal article" date="2015" name="Genome Announc.">
        <title>Expanding the biotechnology potential of lactobacilli through comparative genomics of 213 strains and associated genera.</title>
        <authorList>
            <person name="Sun Z."/>
            <person name="Harris H.M."/>
            <person name="McCann A."/>
            <person name="Guo C."/>
            <person name="Argimon S."/>
            <person name="Zhang W."/>
            <person name="Yang X."/>
            <person name="Jeffery I.B."/>
            <person name="Cooney J.C."/>
            <person name="Kagawa T.F."/>
            <person name="Liu W."/>
            <person name="Song Y."/>
            <person name="Salvetti E."/>
            <person name="Wrobel A."/>
            <person name="Rasinkangas P."/>
            <person name="Parkhill J."/>
            <person name="Rea M.C."/>
            <person name="O'Sullivan O."/>
            <person name="Ritari J."/>
            <person name="Douillard F.P."/>
            <person name="Paul Ross R."/>
            <person name="Yang R."/>
            <person name="Briner A.E."/>
            <person name="Felis G.E."/>
            <person name="de Vos W.M."/>
            <person name="Barrangou R."/>
            <person name="Klaenhammer T.R."/>
            <person name="Caufield P.W."/>
            <person name="Cui Y."/>
            <person name="Zhang H."/>
            <person name="O'Toole P.W."/>
        </authorList>
    </citation>
    <scope>NUCLEOTIDE SEQUENCE [LARGE SCALE GENOMIC DNA]</scope>
    <source>
        <strain evidence="8 9">DSM 12744</strain>
    </source>
</reference>
<keyword evidence="3 6" id="KW-0812">Transmembrane</keyword>
<protein>
    <submittedName>
        <fullName evidence="8">Di-and tricarboxylate transporter</fullName>
    </submittedName>
</protein>
<dbReference type="PATRIC" id="fig|1423792.3.peg.1132"/>
<evidence type="ECO:0000256" key="5">
    <source>
        <dbReference type="ARBA" id="ARBA00023136"/>
    </source>
</evidence>
<evidence type="ECO:0000256" key="1">
    <source>
        <dbReference type="ARBA" id="ARBA00004141"/>
    </source>
</evidence>
<accession>A0A0R1MXM2</accession>
<organism evidence="8 9">
    <name type="scientific">Schleiferilactobacillus perolens DSM 12744</name>
    <dbReference type="NCBI Taxonomy" id="1423792"/>
    <lineage>
        <taxon>Bacteria</taxon>
        <taxon>Bacillati</taxon>
        <taxon>Bacillota</taxon>
        <taxon>Bacilli</taxon>
        <taxon>Lactobacillales</taxon>
        <taxon>Lactobacillaceae</taxon>
        <taxon>Schleiferilactobacillus</taxon>
    </lineage>
</organism>
<feature type="transmembrane region" description="Helical" evidence="6">
    <location>
        <begin position="195"/>
        <end position="227"/>
    </location>
</feature>
<feature type="domain" description="Citrate transporter-like" evidence="7">
    <location>
        <begin position="30"/>
        <end position="297"/>
    </location>
</feature>
<keyword evidence="4 6" id="KW-1133">Transmembrane helix</keyword>
<proteinExistence type="predicted"/>
<dbReference type="AlphaFoldDB" id="A0A0R1MXM2"/>
<dbReference type="STRING" id="1423792.FD09_GL001112"/>
<feature type="transmembrane region" description="Helical" evidence="6">
    <location>
        <begin position="77"/>
        <end position="103"/>
    </location>
</feature>